<accession>A0A9W6D9G6</accession>
<reference evidence="2" key="1">
    <citation type="journal article" date="2023" name="Int. J. Syst. Evol. Microbiol.">
        <title>&lt;i&gt;Clostridium folliculivorans&lt;/i&gt; sp. nov., isolated from soil samples of an organic paddy in Japan.</title>
        <authorList>
            <person name="Tazawa J."/>
            <person name="Kobayashi H."/>
            <person name="Tanizawa Y."/>
            <person name="Uchino A."/>
            <person name="Tanaka F."/>
            <person name="Urashima Y."/>
            <person name="Miura S."/>
            <person name="Sakamoto M."/>
            <person name="Ohkuma M."/>
            <person name="Tohno M."/>
        </authorList>
    </citation>
    <scope>NUCLEOTIDE SEQUENCE</scope>
    <source>
        <strain evidence="2">D1-1</strain>
    </source>
</reference>
<protein>
    <submittedName>
        <fullName evidence="2">Uncharacterized protein</fullName>
    </submittedName>
</protein>
<name>A0A9W6D9G6_9CLOT</name>
<evidence type="ECO:0000256" key="1">
    <source>
        <dbReference type="SAM" id="MobiDB-lite"/>
    </source>
</evidence>
<dbReference type="Proteomes" id="UP001057868">
    <property type="component" value="Unassembled WGS sequence"/>
</dbReference>
<organism evidence="2 3">
    <name type="scientific">Clostridium folliculivorans</name>
    <dbReference type="NCBI Taxonomy" id="2886038"/>
    <lineage>
        <taxon>Bacteria</taxon>
        <taxon>Bacillati</taxon>
        <taxon>Bacillota</taxon>
        <taxon>Clostridia</taxon>
        <taxon>Eubacteriales</taxon>
        <taxon>Clostridiaceae</taxon>
        <taxon>Clostridium</taxon>
    </lineage>
</organism>
<comment type="caution">
    <text evidence="2">The sequence shown here is derived from an EMBL/GenBank/DDBJ whole genome shotgun (WGS) entry which is preliminary data.</text>
</comment>
<feature type="region of interest" description="Disordered" evidence="1">
    <location>
        <begin position="87"/>
        <end position="118"/>
    </location>
</feature>
<proteinExistence type="predicted"/>
<evidence type="ECO:0000313" key="3">
    <source>
        <dbReference type="Proteomes" id="UP001057868"/>
    </source>
</evidence>
<sequence>MFIGALIKADEKTLNSINKSDSLDYPTHFLLSDYAPDYSNYKLSDFTFTVDNSNKYVVVKSNDGKKNLKLEIIKANDKYYFYSMTSSSQASTPSKGTTSQNSTAPSQSTSASATSTGSVSSIKGKWVGLINQGGSEEIEIRLIINKIDSKGTITDGVLTLTLTATKQFETAKIAGTYKDDKLSIKATEWNFKSADSYDELSELNIDGTVDLKHNEIKGELDHHETIILKQ</sequence>
<evidence type="ECO:0000313" key="2">
    <source>
        <dbReference type="EMBL" id="GKU24300.1"/>
    </source>
</evidence>
<keyword evidence="3" id="KW-1185">Reference proteome</keyword>
<gene>
    <name evidence="2" type="ORF">CFOLD11_11260</name>
</gene>
<dbReference type="EMBL" id="BQXY01000001">
    <property type="protein sequence ID" value="GKU24300.1"/>
    <property type="molecule type" value="Genomic_DNA"/>
</dbReference>
<dbReference type="AlphaFoldDB" id="A0A9W6D9G6"/>